<sequence length="152" mass="16964">MSMEQVLETIRNFPGVMELAPQTGSEHPEVSWGDHFFYYAPDGELPTNRQPYATIITDNYPDDTGSHLDLPDRWRLNIHVGRAQFAEILGFGVEDIDSTGVDFGVADVFFPHPLYGAYGWISVVNPGDNTLSRATAALLDAHLADQSRVERR</sequence>
<comment type="caution">
    <text evidence="2">The sequence shown here is derived from an EMBL/GenBank/DDBJ whole genome shotgun (WGS) entry which is preliminary data.</text>
</comment>
<keyword evidence="3" id="KW-1185">Reference proteome</keyword>
<dbReference type="Proteomes" id="UP000274907">
    <property type="component" value="Unassembled WGS sequence"/>
</dbReference>
<dbReference type="EMBL" id="RXHJ01000002">
    <property type="protein sequence ID" value="RSZ65647.1"/>
    <property type="molecule type" value="Genomic_DNA"/>
</dbReference>
<dbReference type="OrthoDB" id="9783727at2"/>
<accession>A0A430I219</accession>
<evidence type="ECO:0000313" key="3">
    <source>
        <dbReference type="Proteomes" id="UP000274907"/>
    </source>
</evidence>
<evidence type="ECO:0000259" key="1">
    <source>
        <dbReference type="Pfam" id="PF19694"/>
    </source>
</evidence>
<organism evidence="2 3">
    <name type="scientific">Corynebacterium hylobatis</name>
    <dbReference type="NCBI Taxonomy" id="1859290"/>
    <lineage>
        <taxon>Bacteria</taxon>
        <taxon>Bacillati</taxon>
        <taxon>Actinomycetota</taxon>
        <taxon>Actinomycetes</taxon>
        <taxon>Mycobacteriales</taxon>
        <taxon>Corynebacteriaceae</taxon>
        <taxon>Corynebacterium</taxon>
    </lineage>
</organism>
<reference evidence="2 3" key="1">
    <citation type="submission" date="2018-12" db="EMBL/GenBank/DDBJ databases">
        <title>YIM 101343 draft genome.</title>
        <authorList>
            <person name="Chen X."/>
        </authorList>
    </citation>
    <scope>NUCLEOTIDE SEQUENCE [LARGE SCALE GENOMIC DNA]</scope>
    <source>
        <strain evidence="2 3">YIM 101343</strain>
    </source>
</reference>
<feature type="domain" description="DUF6194" evidence="1">
    <location>
        <begin position="1"/>
        <end position="152"/>
    </location>
</feature>
<evidence type="ECO:0000313" key="2">
    <source>
        <dbReference type="EMBL" id="RSZ65647.1"/>
    </source>
</evidence>
<dbReference type="InterPro" id="IPR045676">
    <property type="entry name" value="DUF6194"/>
</dbReference>
<protein>
    <recommendedName>
        <fullName evidence="1">DUF6194 domain-containing protein</fullName>
    </recommendedName>
</protein>
<gene>
    <name evidence="2" type="ORF">EAH68_02555</name>
</gene>
<proteinExistence type="predicted"/>
<dbReference type="Pfam" id="PF19694">
    <property type="entry name" value="DUF6194"/>
    <property type="match status" value="1"/>
</dbReference>
<dbReference type="AlphaFoldDB" id="A0A430I219"/>
<name>A0A430I219_9CORY</name>
<dbReference type="RefSeq" id="WP_126119742.1">
    <property type="nucleotide sequence ID" value="NZ_RXHJ01000002.1"/>
</dbReference>